<organism evidence="7 8">
    <name type="scientific">Coptis chinensis</name>
    <dbReference type="NCBI Taxonomy" id="261450"/>
    <lineage>
        <taxon>Eukaryota</taxon>
        <taxon>Viridiplantae</taxon>
        <taxon>Streptophyta</taxon>
        <taxon>Embryophyta</taxon>
        <taxon>Tracheophyta</taxon>
        <taxon>Spermatophyta</taxon>
        <taxon>Magnoliopsida</taxon>
        <taxon>Ranunculales</taxon>
        <taxon>Ranunculaceae</taxon>
        <taxon>Coptidoideae</taxon>
        <taxon>Coptis</taxon>
    </lineage>
</organism>
<evidence type="ECO:0000256" key="5">
    <source>
        <dbReference type="ARBA" id="ARBA00023136"/>
    </source>
</evidence>
<sequence length="128" mass="14156">VSLLLTLPLHILVAVVVFVALFWLPETVHMNHGDNREGDISFESLENAGIQEKGANKSLFRNWPLMFYLYGVAKLPLHSYVIRIVIATRLSVLQNNAVDQKQKGPANGIAMTRLSLFRGLGLAIGGFL</sequence>
<protein>
    <submittedName>
        <fullName evidence="7">Uncharacterized protein</fullName>
    </submittedName>
</protein>
<dbReference type="EMBL" id="JADFTS010000007">
    <property type="protein sequence ID" value="KAF9598271.1"/>
    <property type="molecule type" value="Genomic_DNA"/>
</dbReference>
<name>A0A835LSU9_9MAGN</name>
<evidence type="ECO:0000313" key="8">
    <source>
        <dbReference type="Proteomes" id="UP000631114"/>
    </source>
</evidence>
<dbReference type="AlphaFoldDB" id="A0A835LSU9"/>
<feature type="transmembrane region" description="Helical" evidence="6">
    <location>
        <begin position="6"/>
        <end position="24"/>
    </location>
</feature>
<evidence type="ECO:0000256" key="2">
    <source>
        <dbReference type="ARBA" id="ARBA00022448"/>
    </source>
</evidence>
<keyword evidence="8" id="KW-1185">Reference proteome</keyword>
<evidence type="ECO:0000256" key="1">
    <source>
        <dbReference type="ARBA" id="ARBA00004141"/>
    </source>
</evidence>
<dbReference type="Proteomes" id="UP000631114">
    <property type="component" value="Unassembled WGS sequence"/>
</dbReference>
<keyword evidence="3 6" id="KW-0812">Transmembrane</keyword>
<keyword evidence="5 6" id="KW-0472">Membrane</keyword>
<keyword evidence="2" id="KW-0813">Transport</keyword>
<evidence type="ECO:0000313" key="7">
    <source>
        <dbReference type="EMBL" id="KAF9598271.1"/>
    </source>
</evidence>
<accession>A0A835LSU9</accession>
<feature type="non-terminal residue" evidence="7">
    <location>
        <position position="1"/>
    </location>
</feature>
<dbReference type="OrthoDB" id="1430838at2759"/>
<evidence type="ECO:0000256" key="6">
    <source>
        <dbReference type="SAM" id="Phobius"/>
    </source>
</evidence>
<dbReference type="PANTHER" id="PTHR23504:SF15">
    <property type="entry name" value="MAJOR FACILITATOR SUPERFAMILY (MFS) PROFILE DOMAIN-CONTAINING PROTEIN"/>
    <property type="match status" value="1"/>
</dbReference>
<evidence type="ECO:0000256" key="3">
    <source>
        <dbReference type="ARBA" id="ARBA00022692"/>
    </source>
</evidence>
<comment type="subcellular location">
    <subcellularLocation>
        <location evidence="1">Membrane</location>
        <topology evidence="1">Multi-pass membrane protein</topology>
    </subcellularLocation>
</comment>
<proteinExistence type="predicted"/>
<reference evidence="7 8" key="1">
    <citation type="submission" date="2020-10" db="EMBL/GenBank/DDBJ databases">
        <title>The Coptis chinensis genome and diversification of protoberbering-type alkaloids.</title>
        <authorList>
            <person name="Wang B."/>
            <person name="Shu S."/>
            <person name="Song C."/>
            <person name="Liu Y."/>
        </authorList>
    </citation>
    <scope>NUCLEOTIDE SEQUENCE [LARGE SCALE GENOMIC DNA]</scope>
    <source>
        <strain evidence="7">HL-2020</strain>
        <tissue evidence="7">Leaf</tissue>
    </source>
</reference>
<gene>
    <name evidence="7" type="ORF">IFM89_026102</name>
</gene>
<keyword evidence="4 6" id="KW-1133">Transmembrane helix</keyword>
<dbReference type="PANTHER" id="PTHR23504">
    <property type="entry name" value="MAJOR FACILITATOR SUPERFAMILY DOMAIN-CONTAINING PROTEIN 10"/>
    <property type="match status" value="1"/>
</dbReference>
<comment type="caution">
    <text evidence="7">The sequence shown here is derived from an EMBL/GenBank/DDBJ whole genome shotgun (WGS) entry which is preliminary data.</text>
</comment>
<dbReference type="GO" id="GO:0016020">
    <property type="term" value="C:membrane"/>
    <property type="evidence" value="ECO:0007669"/>
    <property type="project" value="UniProtKB-SubCell"/>
</dbReference>
<evidence type="ECO:0000256" key="4">
    <source>
        <dbReference type="ARBA" id="ARBA00022989"/>
    </source>
</evidence>